<keyword evidence="3 5" id="KW-1133">Transmembrane helix</keyword>
<proteinExistence type="predicted"/>
<dbReference type="Gene3D" id="1.20.1070.10">
    <property type="entry name" value="Rhodopsin 7-helix transmembrane proteins"/>
    <property type="match status" value="3"/>
</dbReference>
<feature type="transmembrane region" description="Helical" evidence="5">
    <location>
        <begin position="630"/>
        <end position="648"/>
    </location>
</feature>
<dbReference type="GO" id="GO:0016020">
    <property type="term" value="C:membrane"/>
    <property type="evidence" value="ECO:0007669"/>
    <property type="project" value="UniProtKB-SubCell"/>
</dbReference>
<dbReference type="Pfam" id="PF10328">
    <property type="entry name" value="7TM_GPCR_Srx"/>
    <property type="match status" value="3"/>
</dbReference>
<feature type="transmembrane region" description="Helical" evidence="5">
    <location>
        <begin position="386"/>
        <end position="405"/>
    </location>
</feature>
<keyword evidence="4 5" id="KW-0472">Membrane</keyword>
<name>A0AA39I052_9BILA</name>
<dbReference type="InterPro" id="IPR017452">
    <property type="entry name" value="GPCR_Rhodpsn_7TM"/>
</dbReference>
<feature type="transmembrane region" description="Helical" evidence="5">
    <location>
        <begin position="589"/>
        <end position="609"/>
    </location>
</feature>
<comment type="subcellular location">
    <subcellularLocation>
        <location evidence="1">Membrane</location>
    </subcellularLocation>
</comment>
<feature type="domain" description="G-protein coupled receptors family 1 profile" evidence="6">
    <location>
        <begin position="16"/>
        <end position="212"/>
    </location>
</feature>
<dbReference type="Proteomes" id="UP001175271">
    <property type="component" value="Unassembled WGS sequence"/>
</dbReference>
<dbReference type="EMBL" id="JAUCMV010000003">
    <property type="protein sequence ID" value="KAK0414057.1"/>
    <property type="molecule type" value="Genomic_DNA"/>
</dbReference>
<comment type="caution">
    <text evidence="7">The sequence shown here is derived from an EMBL/GenBank/DDBJ whole genome shotgun (WGS) entry which is preliminary data.</text>
</comment>
<keyword evidence="2 5" id="KW-0812">Transmembrane</keyword>
<reference evidence="7" key="1">
    <citation type="submission" date="2023-06" db="EMBL/GenBank/DDBJ databases">
        <title>Genomic analysis of the entomopathogenic nematode Steinernema hermaphroditum.</title>
        <authorList>
            <person name="Schwarz E.M."/>
            <person name="Heppert J.K."/>
            <person name="Baniya A."/>
            <person name="Schwartz H.T."/>
            <person name="Tan C.-H."/>
            <person name="Antoshechkin I."/>
            <person name="Sternberg P.W."/>
            <person name="Goodrich-Blair H."/>
            <person name="Dillman A.R."/>
        </authorList>
    </citation>
    <scope>NUCLEOTIDE SEQUENCE</scope>
    <source>
        <strain evidence="7">PS9179</strain>
        <tissue evidence="7">Whole animal</tissue>
    </source>
</reference>
<evidence type="ECO:0000256" key="1">
    <source>
        <dbReference type="ARBA" id="ARBA00004370"/>
    </source>
</evidence>
<feature type="transmembrane region" description="Helical" evidence="5">
    <location>
        <begin position="228"/>
        <end position="246"/>
    </location>
</feature>
<evidence type="ECO:0000256" key="5">
    <source>
        <dbReference type="SAM" id="Phobius"/>
    </source>
</evidence>
<feature type="transmembrane region" description="Helical" evidence="5">
    <location>
        <begin position="6"/>
        <end position="25"/>
    </location>
</feature>
<protein>
    <recommendedName>
        <fullName evidence="6">G-protein coupled receptors family 1 profile domain-containing protein</fullName>
    </recommendedName>
</protein>
<dbReference type="GO" id="GO:0004930">
    <property type="term" value="F:G protein-coupled receptor activity"/>
    <property type="evidence" value="ECO:0007669"/>
    <property type="project" value="InterPro"/>
</dbReference>
<feature type="transmembrane region" description="Helical" evidence="5">
    <location>
        <begin position="121"/>
        <end position="141"/>
    </location>
</feature>
<gene>
    <name evidence="7" type="ORF">QR680_007124</name>
</gene>
<evidence type="ECO:0000256" key="3">
    <source>
        <dbReference type="ARBA" id="ARBA00022989"/>
    </source>
</evidence>
<feature type="transmembrane region" description="Helical" evidence="5">
    <location>
        <begin position="493"/>
        <end position="513"/>
    </location>
</feature>
<keyword evidence="8" id="KW-1185">Reference proteome</keyword>
<feature type="domain" description="G-protein coupled receptors family 1 profile" evidence="6">
    <location>
        <begin position="236"/>
        <end position="454"/>
    </location>
</feature>
<dbReference type="PROSITE" id="PS00237">
    <property type="entry name" value="G_PROTEIN_RECEP_F1_1"/>
    <property type="match status" value="1"/>
</dbReference>
<dbReference type="AlphaFoldDB" id="A0AA39I052"/>
<dbReference type="PROSITE" id="PS50262">
    <property type="entry name" value="G_PROTEIN_RECEP_F1_2"/>
    <property type="match status" value="2"/>
</dbReference>
<dbReference type="InterPro" id="IPR000276">
    <property type="entry name" value="GPCR_Rhodpsn"/>
</dbReference>
<feature type="transmembrane region" description="Helical" evidence="5">
    <location>
        <begin position="258"/>
        <end position="276"/>
    </location>
</feature>
<dbReference type="SUPFAM" id="SSF81321">
    <property type="entry name" value="Family A G protein-coupled receptor-like"/>
    <property type="match status" value="3"/>
</dbReference>
<feature type="transmembrane region" description="Helical" evidence="5">
    <location>
        <begin position="79"/>
        <end position="100"/>
    </location>
</feature>
<sequence>MSSLSTAIVLLFMNTSGLLVHYTVFHKVVFKSLFGRIFGKLWLSREIAYLIQATCFLSSVVPGLMMFADLDKTPLYLKYLSQLIIMFAYISIFANFLIAVNRCCIVYTPLKYKTIFSRERTNSLVATSWILALFPCVPSMIRECLDVSVFPFGITEKDVQQLERENEYIKVLCGRSRELLDVSVATSFYAVTFIVDLFTYRKVLIVLKERRNLNLAGPTKTELRLCKMSSVLGLCANGFILYNVLVKKVFGKAFGRIWISRGIAYIVLCSFFALYLAPTTIIDADFLFTTSGRRLLYAMVFIGNTVLGHTLLVAINRCVIITLPLRYKNIFSLQCTNIHITLAWIICALANIPSMMHPCHPTILESDQPFVFGKPECGLLVNVLEITVPTVIMGVTVVVDLFTLYKIGDVLKIRDKLTNPVGSRRHSKQREVRLCCMILTQVIFGVFVYFTVTIGNFIEQEFIQFLATTFMWSTAQLVDADTDFLFSTWGRRILHISMFFCNVVLAHTLLIAINRCVIITLPLRYKRIFSPLCTYAFIALSWIVCAACMAPSIIDPCHPTIIESEDSLIFGRPECGLFVNIVDISLPTVNMGATVIVDIFSIFKVRDIVRVRQKLSERKIVRRRCQGSEAKLCAMILVQVVVAIFVYFTITFGTYIENEFLQFLATTFTWCMAQFLDG</sequence>
<evidence type="ECO:0000256" key="2">
    <source>
        <dbReference type="ARBA" id="ARBA00022692"/>
    </source>
</evidence>
<evidence type="ECO:0000259" key="6">
    <source>
        <dbReference type="PROSITE" id="PS50262"/>
    </source>
</evidence>
<feature type="transmembrane region" description="Helical" evidence="5">
    <location>
        <begin position="46"/>
        <end position="67"/>
    </location>
</feature>
<dbReference type="InterPro" id="IPR019430">
    <property type="entry name" value="7TM_GPCR_serpentine_rcpt_Srx"/>
</dbReference>
<feature type="transmembrane region" description="Helical" evidence="5">
    <location>
        <begin position="534"/>
        <end position="554"/>
    </location>
</feature>
<organism evidence="7 8">
    <name type="scientific">Steinernema hermaphroditum</name>
    <dbReference type="NCBI Taxonomy" id="289476"/>
    <lineage>
        <taxon>Eukaryota</taxon>
        <taxon>Metazoa</taxon>
        <taxon>Ecdysozoa</taxon>
        <taxon>Nematoda</taxon>
        <taxon>Chromadorea</taxon>
        <taxon>Rhabditida</taxon>
        <taxon>Tylenchina</taxon>
        <taxon>Panagrolaimomorpha</taxon>
        <taxon>Strongyloidoidea</taxon>
        <taxon>Steinernematidae</taxon>
        <taxon>Steinernema</taxon>
    </lineage>
</organism>
<dbReference type="CDD" id="cd00637">
    <property type="entry name" value="7tm_classA_rhodopsin-like"/>
    <property type="match status" value="2"/>
</dbReference>
<accession>A0AA39I052</accession>
<feature type="transmembrane region" description="Helical" evidence="5">
    <location>
        <begin position="434"/>
        <end position="458"/>
    </location>
</feature>
<feature type="transmembrane region" description="Helical" evidence="5">
    <location>
        <begin position="331"/>
        <end position="352"/>
    </location>
</feature>
<feature type="transmembrane region" description="Helical" evidence="5">
    <location>
        <begin position="296"/>
        <end position="319"/>
    </location>
</feature>
<evidence type="ECO:0000313" key="7">
    <source>
        <dbReference type="EMBL" id="KAK0414057.1"/>
    </source>
</evidence>
<dbReference type="PANTHER" id="PTHR23017:SF3">
    <property type="entry name" value="G-PROTEIN COUPLED RECEPTORS FAMILY 1 PROFILE DOMAIN-CONTAINING PROTEIN"/>
    <property type="match status" value="1"/>
</dbReference>
<evidence type="ECO:0000313" key="8">
    <source>
        <dbReference type="Proteomes" id="UP001175271"/>
    </source>
</evidence>
<evidence type="ECO:0000256" key="4">
    <source>
        <dbReference type="ARBA" id="ARBA00023136"/>
    </source>
</evidence>
<dbReference type="PANTHER" id="PTHR23017">
    <property type="entry name" value="SERPENTINE RECEPTOR, CLASS X"/>
    <property type="match status" value="1"/>
</dbReference>